<evidence type="ECO:0000256" key="8">
    <source>
        <dbReference type="ARBA" id="ARBA00023136"/>
    </source>
</evidence>
<feature type="transmembrane region" description="Helical" evidence="10">
    <location>
        <begin position="135"/>
        <end position="156"/>
    </location>
</feature>
<evidence type="ECO:0000256" key="9">
    <source>
        <dbReference type="ARBA" id="ARBA00023251"/>
    </source>
</evidence>
<dbReference type="GO" id="GO:0015297">
    <property type="term" value="F:antiporter activity"/>
    <property type="evidence" value="ECO:0007669"/>
    <property type="project" value="InterPro"/>
</dbReference>
<feature type="transmembrane region" description="Helical" evidence="10">
    <location>
        <begin position="21"/>
        <end position="41"/>
    </location>
</feature>
<name>A0A7U8C797_NEPCE</name>
<evidence type="ECO:0000313" key="12">
    <source>
        <dbReference type="Proteomes" id="UP000002171"/>
    </source>
</evidence>
<feature type="transmembrane region" description="Helical" evidence="10">
    <location>
        <begin position="61"/>
        <end position="79"/>
    </location>
</feature>
<feature type="transmembrane region" description="Helical" evidence="10">
    <location>
        <begin position="269"/>
        <end position="291"/>
    </location>
</feature>
<dbReference type="RefSeq" id="WP_007021876.1">
    <property type="nucleotide sequence ID" value="NZ_CH724126.1"/>
</dbReference>
<evidence type="ECO:0000313" key="11">
    <source>
        <dbReference type="EMBL" id="EAR62858.1"/>
    </source>
</evidence>
<comment type="caution">
    <text evidence="11">The sequence shown here is derived from an EMBL/GenBank/DDBJ whole genome shotgun (WGS) entry which is preliminary data.</text>
</comment>
<feature type="transmembrane region" description="Helical" evidence="10">
    <location>
        <begin position="416"/>
        <end position="435"/>
    </location>
</feature>
<dbReference type="InterPro" id="IPR048279">
    <property type="entry name" value="MdtK-like"/>
</dbReference>
<evidence type="ECO:0000256" key="6">
    <source>
        <dbReference type="ARBA" id="ARBA00022692"/>
    </source>
</evidence>
<dbReference type="PIRSF" id="PIRSF006603">
    <property type="entry name" value="DinF"/>
    <property type="match status" value="1"/>
</dbReference>
<reference evidence="11 12" key="1">
    <citation type="submission" date="2006-02" db="EMBL/GenBank/DDBJ databases">
        <authorList>
            <person name="Pinhassi J."/>
            <person name="Pedros-Alio C."/>
            <person name="Ferriera S."/>
            <person name="Johnson J."/>
            <person name="Kravitz S."/>
            <person name="Halpern A."/>
            <person name="Remington K."/>
            <person name="Beeson K."/>
            <person name="Tran B."/>
            <person name="Rogers Y.-H."/>
            <person name="Friedman R."/>
            <person name="Venter J.C."/>
        </authorList>
    </citation>
    <scope>NUCLEOTIDE SEQUENCE [LARGE SCALE GENOMIC DNA]</scope>
    <source>
        <strain evidence="11 12">MED92</strain>
    </source>
</reference>
<evidence type="ECO:0000256" key="10">
    <source>
        <dbReference type="SAM" id="Phobius"/>
    </source>
</evidence>
<keyword evidence="4" id="KW-0813">Transport</keyword>
<dbReference type="AlphaFoldDB" id="A0A7U8C797"/>
<gene>
    <name evidence="11" type="ORF">MED92_07061</name>
</gene>
<proteinExistence type="inferred from homology"/>
<keyword evidence="7 10" id="KW-1133">Transmembrane helix</keyword>
<keyword evidence="12" id="KW-1185">Reference proteome</keyword>
<evidence type="ECO:0000256" key="5">
    <source>
        <dbReference type="ARBA" id="ARBA00022475"/>
    </source>
</evidence>
<dbReference type="GO" id="GO:0005886">
    <property type="term" value="C:plasma membrane"/>
    <property type="evidence" value="ECO:0007669"/>
    <property type="project" value="UniProtKB-SubCell"/>
</dbReference>
<dbReference type="GO" id="GO:0046677">
    <property type="term" value="P:response to antibiotic"/>
    <property type="evidence" value="ECO:0007669"/>
    <property type="project" value="UniProtKB-KW"/>
</dbReference>
<comment type="similarity">
    <text evidence="2">Belongs to the multi antimicrobial extrusion (MATE) (TC 2.A.66.1) family. MepA subfamily.</text>
</comment>
<sequence length="446" mass="48510">MNDNQRILTDSIVPLFYRFSIPAVLGMLAVASASVIDGVFLGNYVGAHALAAVNLSMPLNALFFGLTLMFSVGGMVTAGKALGAGDHASADAIFSKTMTAIAGISLSLTILFLVFLPSLIGLLGANDELYPLTETYISIFLYFQPLFMTGFSLSYFVRVGGKPNLAGISLLISAIANIVLDWLFIVQLGWGIEGAAWATGISYALMFFTLIPAFIKHSPLFKYQLFQKRWSDLKGCALNGVSEFSNELSVGFTTLLFNWVMISRLGSEGVAAFAVINYIVFFGLMVAYALGDALQPIISTHLGAKLSRRIEQILLITTLHLIVLAVAIIWMMLFEPEWIIGLFLDQGDGKTIEVTRLFISLFWPAFLFNGLNIVCSAYFTAMHKPFHSAAVAISRSLVLPVILLLTLPIFLGDTGVFIAIPVTELLTFILACILFREQKPAAVIIA</sequence>
<dbReference type="InterPro" id="IPR002528">
    <property type="entry name" value="MATE_fam"/>
</dbReference>
<dbReference type="PANTHER" id="PTHR43823">
    <property type="entry name" value="SPORULATION PROTEIN YKVU"/>
    <property type="match status" value="1"/>
</dbReference>
<feature type="transmembrane region" description="Helical" evidence="10">
    <location>
        <begin position="312"/>
        <end position="334"/>
    </location>
</feature>
<feature type="transmembrane region" description="Helical" evidence="10">
    <location>
        <begin position="196"/>
        <end position="215"/>
    </location>
</feature>
<dbReference type="EMBL" id="AAOW01000001">
    <property type="protein sequence ID" value="EAR62858.1"/>
    <property type="molecule type" value="Genomic_DNA"/>
</dbReference>
<dbReference type="Pfam" id="PF01554">
    <property type="entry name" value="MatE"/>
    <property type="match status" value="2"/>
</dbReference>
<dbReference type="GO" id="GO:0042910">
    <property type="term" value="F:xenobiotic transmembrane transporter activity"/>
    <property type="evidence" value="ECO:0007669"/>
    <property type="project" value="InterPro"/>
</dbReference>
<feature type="transmembrane region" description="Helical" evidence="10">
    <location>
        <begin position="100"/>
        <end position="123"/>
    </location>
</feature>
<dbReference type="NCBIfam" id="TIGR00797">
    <property type="entry name" value="matE"/>
    <property type="match status" value="1"/>
</dbReference>
<comment type="subcellular location">
    <subcellularLocation>
        <location evidence="1">Cell inner membrane</location>
        <topology evidence="1">Multi-pass membrane protein</topology>
    </subcellularLocation>
</comment>
<evidence type="ECO:0000256" key="7">
    <source>
        <dbReference type="ARBA" id="ARBA00022989"/>
    </source>
</evidence>
<feature type="transmembrane region" description="Helical" evidence="10">
    <location>
        <begin position="354"/>
        <end position="379"/>
    </location>
</feature>
<dbReference type="Proteomes" id="UP000002171">
    <property type="component" value="Unassembled WGS sequence"/>
</dbReference>
<dbReference type="CDD" id="cd13143">
    <property type="entry name" value="MATE_MepA_like"/>
    <property type="match status" value="1"/>
</dbReference>
<dbReference type="OrthoDB" id="9811110at2"/>
<keyword evidence="9" id="KW-0046">Antibiotic resistance</keyword>
<protein>
    <recommendedName>
        <fullName evidence="3">Multidrug export protein MepA</fullName>
    </recommendedName>
</protein>
<accession>A0A7U8C797</accession>
<feature type="transmembrane region" description="Helical" evidence="10">
    <location>
        <begin position="391"/>
        <end position="410"/>
    </location>
</feature>
<evidence type="ECO:0000256" key="1">
    <source>
        <dbReference type="ARBA" id="ARBA00004429"/>
    </source>
</evidence>
<dbReference type="InterPro" id="IPR051327">
    <property type="entry name" value="MATE_MepA_subfamily"/>
</dbReference>
<keyword evidence="6 10" id="KW-0812">Transmembrane</keyword>
<organism evidence="11 12">
    <name type="scientific">Neptuniibacter caesariensis</name>
    <dbReference type="NCBI Taxonomy" id="207954"/>
    <lineage>
        <taxon>Bacteria</taxon>
        <taxon>Pseudomonadati</taxon>
        <taxon>Pseudomonadota</taxon>
        <taxon>Gammaproteobacteria</taxon>
        <taxon>Oceanospirillales</taxon>
        <taxon>Oceanospirillaceae</taxon>
        <taxon>Neptuniibacter</taxon>
    </lineage>
</organism>
<keyword evidence="5" id="KW-1003">Cell membrane</keyword>
<dbReference type="PANTHER" id="PTHR43823:SF3">
    <property type="entry name" value="MULTIDRUG EXPORT PROTEIN MEPA"/>
    <property type="match status" value="1"/>
</dbReference>
<evidence type="ECO:0000256" key="4">
    <source>
        <dbReference type="ARBA" id="ARBA00022448"/>
    </source>
</evidence>
<dbReference type="InterPro" id="IPR045070">
    <property type="entry name" value="MATE_MepA-like"/>
</dbReference>
<evidence type="ECO:0000256" key="2">
    <source>
        <dbReference type="ARBA" id="ARBA00008417"/>
    </source>
</evidence>
<feature type="transmembrane region" description="Helical" evidence="10">
    <location>
        <begin position="168"/>
        <end position="190"/>
    </location>
</feature>
<feature type="transmembrane region" description="Helical" evidence="10">
    <location>
        <begin position="236"/>
        <end position="257"/>
    </location>
</feature>
<evidence type="ECO:0000256" key="3">
    <source>
        <dbReference type="ARBA" id="ARBA00022106"/>
    </source>
</evidence>
<keyword evidence="8 10" id="KW-0472">Membrane</keyword>